<dbReference type="AlphaFoldDB" id="A0A2K9PNG1"/>
<dbReference type="EMBL" id="CP025791">
    <property type="protein sequence ID" value="AUP78127.1"/>
    <property type="molecule type" value="Genomic_DNA"/>
</dbReference>
<evidence type="ECO:0000313" key="2">
    <source>
        <dbReference type="Proteomes" id="UP000235826"/>
    </source>
</evidence>
<proteinExistence type="predicted"/>
<keyword evidence="2" id="KW-1185">Reference proteome</keyword>
<accession>A0A2K9PNG1</accession>
<dbReference type="KEGG" id="fek:C1H87_05100"/>
<dbReference type="RefSeq" id="WP_102754785.1">
    <property type="nucleotide sequence ID" value="NZ_CP025791.1"/>
</dbReference>
<dbReference type="Proteomes" id="UP000235826">
    <property type="component" value="Chromosome"/>
</dbReference>
<protein>
    <submittedName>
        <fullName evidence="1">Uncharacterized protein</fullName>
    </submittedName>
</protein>
<gene>
    <name evidence="1" type="ORF">C1H87_05100</name>
</gene>
<evidence type="ECO:0000313" key="1">
    <source>
        <dbReference type="EMBL" id="AUP78127.1"/>
    </source>
</evidence>
<reference evidence="1 2" key="1">
    <citation type="submission" date="2018-01" db="EMBL/GenBank/DDBJ databases">
        <title>Complete genome sequence of Flavivirga eckloniae ECD14 isolated from seaweed Ecklonia cava.</title>
        <authorList>
            <person name="Lee J.H."/>
            <person name="Baik K.S."/>
            <person name="Seong C.N."/>
        </authorList>
    </citation>
    <scope>NUCLEOTIDE SEQUENCE [LARGE SCALE GENOMIC DNA]</scope>
    <source>
        <strain evidence="1 2">ECD14</strain>
    </source>
</reference>
<sequence length="116" mass="12929">MIKFAYYTMFICFNIYHSFSQVVIETTKPNTSSILELSSTNQGLFPPRMTEIQRNAIVSPAEGLFIYNTDRKCFSKLGFNSITQAGSSTLLVSQIDAFTINLAETSSTCNVDVTVF</sequence>
<dbReference type="OrthoDB" id="581140at2"/>
<organism evidence="1 2">
    <name type="scientific">Flavivirga eckloniae</name>
    <dbReference type="NCBI Taxonomy" id="1803846"/>
    <lineage>
        <taxon>Bacteria</taxon>
        <taxon>Pseudomonadati</taxon>
        <taxon>Bacteroidota</taxon>
        <taxon>Flavobacteriia</taxon>
        <taxon>Flavobacteriales</taxon>
        <taxon>Flavobacteriaceae</taxon>
        <taxon>Flavivirga</taxon>
    </lineage>
</organism>
<name>A0A2K9PNG1_9FLAO</name>